<feature type="compositionally biased region" description="Basic residues" evidence="1">
    <location>
        <begin position="135"/>
        <end position="145"/>
    </location>
</feature>
<feature type="compositionally biased region" description="Basic and acidic residues" evidence="1">
    <location>
        <begin position="92"/>
        <end position="102"/>
    </location>
</feature>
<feature type="compositionally biased region" description="Basic and acidic residues" evidence="1">
    <location>
        <begin position="291"/>
        <end position="303"/>
    </location>
</feature>
<gene>
    <name evidence="2" type="ORF">BPAG_LOCUS2741</name>
</gene>
<feature type="compositionally biased region" description="Polar residues" evidence="1">
    <location>
        <begin position="307"/>
        <end position="319"/>
    </location>
</feature>
<sequence>MQVRSKERPRLSYGKTEQFAKLDPSVSKKKKDVPSISLRTARKRVVENISTGQVSGFCKILNNIPVLDIVFCCAPTTYYKLDFFKTSQGNDENEKHETEQPKKRGRERKLKLKAGHTLKKDDLSGNSDEAEDSRKRRPSRHRRKPNWIDENYVTGFKNKRIHRDGDDIDSEYAQPKNQSRPSSRAGQSRSPSGTQPKCVKSANSRRSTPIEPSSAIPGIQSEASSEETSNSSTPAPNENAYSVASNSHELNDGAVQSPLPLSSTGAECAKDIMTKKTCRLQYTSRPRRMKHGDDLLSDGKEMASKGTRGQTTSASTNVASGDGRPASQSRRKQDLSTIRENNDEVMIVRYSNGEASLPKDLSEIPVYLTETQRDLFFSFIRPASPSNDGASNTHNRIQCGDIIASISVSLTNKNSRKLFGVVPILILEKTLLEYSQVKDKPYTNIN</sequence>
<organism evidence="2 3">
    <name type="scientific">Brugia pahangi</name>
    <name type="common">Filarial nematode worm</name>
    <dbReference type="NCBI Taxonomy" id="6280"/>
    <lineage>
        <taxon>Eukaryota</taxon>
        <taxon>Metazoa</taxon>
        <taxon>Ecdysozoa</taxon>
        <taxon>Nematoda</taxon>
        <taxon>Chromadorea</taxon>
        <taxon>Rhabditida</taxon>
        <taxon>Spirurina</taxon>
        <taxon>Spiruromorpha</taxon>
        <taxon>Filarioidea</taxon>
        <taxon>Onchocercidae</taxon>
        <taxon>Brugia</taxon>
    </lineage>
</organism>
<evidence type="ECO:0000313" key="2">
    <source>
        <dbReference type="EMBL" id="VDN83927.1"/>
    </source>
</evidence>
<name>A0A3P7TRX7_BRUPA</name>
<dbReference type="EMBL" id="UZAD01000490">
    <property type="protein sequence ID" value="VDN83927.1"/>
    <property type="molecule type" value="Genomic_DNA"/>
</dbReference>
<feature type="compositionally biased region" description="Low complexity" evidence="1">
    <location>
        <begin position="221"/>
        <end position="236"/>
    </location>
</feature>
<dbReference type="Proteomes" id="UP000278627">
    <property type="component" value="Unassembled WGS sequence"/>
</dbReference>
<feature type="compositionally biased region" description="Basic residues" evidence="1">
    <location>
        <begin position="103"/>
        <end position="117"/>
    </location>
</feature>
<feature type="region of interest" description="Disordered" evidence="1">
    <location>
        <begin position="279"/>
        <end position="339"/>
    </location>
</feature>
<reference evidence="2 3" key="1">
    <citation type="submission" date="2018-11" db="EMBL/GenBank/DDBJ databases">
        <authorList>
            <consortium name="Pathogen Informatics"/>
        </authorList>
    </citation>
    <scope>NUCLEOTIDE SEQUENCE [LARGE SCALE GENOMIC DNA]</scope>
</reference>
<evidence type="ECO:0000256" key="1">
    <source>
        <dbReference type="SAM" id="MobiDB-lite"/>
    </source>
</evidence>
<keyword evidence="3" id="KW-1185">Reference proteome</keyword>
<protein>
    <submittedName>
        <fullName evidence="2">Uncharacterized protein</fullName>
    </submittedName>
</protein>
<dbReference type="AlphaFoldDB" id="A0A3P7TRX7"/>
<feature type="compositionally biased region" description="Polar residues" evidence="1">
    <location>
        <begin position="175"/>
        <end position="211"/>
    </location>
</feature>
<accession>A0A3P7TRX7</accession>
<proteinExistence type="predicted"/>
<feature type="region of interest" description="Disordered" evidence="1">
    <location>
        <begin position="88"/>
        <end position="241"/>
    </location>
</feature>
<evidence type="ECO:0000313" key="3">
    <source>
        <dbReference type="Proteomes" id="UP000278627"/>
    </source>
</evidence>